<dbReference type="AlphaFoldDB" id="A0A178IFC6"/>
<evidence type="ECO:0000313" key="6">
    <source>
        <dbReference type="EMBL" id="OAM87845.1"/>
    </source>
</evidence>
<organism evidence="6 7">
    <name type="scientific">Termitidicoccus mucosus</name>
    <dbReference type="NCBI Taxonomy" id="1184151"/>
    <lineage>
        <taxon>Bacteria</taxon>
        <taxon>Pseudomonadati</taxon>
        <taxon>Verrucomicrobiota</taxon>
        <taxon>Opitutia</taxon>
        <taxon>Opitutales</taxon>
        <taxon>Opitutaceae</taxon>
        <taxon>Termitidicoccus</taxon>
    </lineage>
</organism>
<dbReference type="PANTHER" id="PTHR30290:SF10">
    <property type="entry name" value="PERIPLASMIC OLIGOPEPTIDE-BINDING PROTEIN-RELATED"/>
    <property type="match status" value="1"/>
</dbReference>
<keyword evidence="4" id="KW-0732">Signal</keyword>
<sequence>MLLLSSCAPRETAVERGNREQVLHRGTGPEIASLDPHLATGTAEYNILSALLEGLVAEDPKTLEPIPDGVAEKWEISADGLTYTFTLRAAARWSNGQPVTAHDFVASYRRILTPALGADYAPLLYVIQNAEAWHKGRIADFAAVGLAAPDARTLRITLEHPSPRFLSMLTHTAFMPVHVPSIGQHGPIDSRSTPWARPGRFVGNGPFNLAEWRPGQKITAVKSSTYWDAARVRLREIHFHFTENRETEERAFRTGQLHLTEALPPGKIETYRENNPSLLRIDPYLGTEFYRINTARPFLNDHRVRRALALSIDRTAITEKILRGGQLPARAFTPPGTDGYASAAWIPDEPATARRLLADAGYPGGKGAPPVELLFNTSESHRAVAEAVQEMWRRQLGLDVRLVNQENKVAQDARRGGQYELIRSAWIADYIDPLSFLGVWTAGSGNNYTGWSDSAYDQALFQAARTEDPAARAALLQKAEAILLDAAPCIPIYHYTHVFLIQPGVRNWHPTLLDHHPYKHVWLEP</sequence>
<comment type="caution">
    <text evidence="6">The sequence shown here is derived from an EMBL/GenBank/DDBJ whole genome shotgun (WGS) entry which is preliminary data.</text>
</comment>
<name>A0A178IFC6_9BACT</name>
<dbReference type="InterPro" id="IPR000914">
    <property type="entry name" value="SBP_5_dom"/>
</dbReference>
<dbReference type="STRING" id="1184151.AW736_20315"/>
<evidence type="ECO:0000259" key="5">
    <source>
        <dbReference type="Pfam" id="PF00496"/>
    </source>
</evidence>
<evidence type="ECO:0000256" key="3">
    <source>
        <dbReference type="ARBA" id="ARBA00022448"/>
    </source>
</evidence>
<reference evidence="6 7" key="1">
    <citation type="submission" date="2016-01" db="EMBL/GenBank/DDBJ databases">
        <title>High potential of lignocellulose degradation of a new Verrucomicrobia species.</title>
        <authorList>
            <person name="Wang Y."/>
            <person name="Shi Y."/>
            <person name="Qiu Z."/>
            <person name="Liu S."/>
            <person name="Yang H."/>
        </authorList>
    </citation>
    <scope>NUCLEOTIDE SEQUENCE [LARGE SCALE GENOMIC DNA]</scope>
    <source>
        <strain evidence="6 7">TSB47</strain>
    </source>
</reference>
<comment type="similarity">
    <text evidence="2">Belongs to the bacterial solute-binding protein 5 family.</text>
</comment>
<feature type="domain" description="Solute-binding protein family 5" evidence="5">
    <location>
        <begin position="69"/>
        <end position="447"/>
    </location>
</feature>
<keyword evidence="7" id="KW-1185">Reference proteome</keyword>
<dbReference type="GO" id="GO:0030288">
    <property type="term" value="C:outer membrane-bounded periplasmic space"/>
    <property type="evidence" value="ECO:0007669"/>
    <property type="project" value="UniProtKB-ARBA"/>
</dbReference>
<accession>A0A178IFC6</accession>
<proteinExistence type="inferred from homology"/>
<dbReference type="EMBL" id="LRRQ01000156">
    <property type="protein sequence ID" value="OAM87845.1"/>
    <property type="molecule type" value="Genomic_DNA"/>
</dbReference>
<dbReference type="PIRSF" id="PIRSF002741">
    <property type="entry name" value="MppA"/>
    <property type="match status" value="1"/>
</dbReference>
<evidence type="ECO:0000256" key="2">
    <source>
        <dbReference type="ARBA" id="ARBA00005695"/>
    </source>
</evidence>
<dbReference type="GO" id="GO:0043190">
    <property type="term" value="C:ATP-binding cassette (ABC) transporter complex"/>
    <property type="evidence" value="ECO:0007669"/>
    <property type="project" value="InterPro"/>
</dbReference>
<dbReference type="SUPFAM" id="SSF53850">
    <property type="entry name" value="Periplasmic binding protein-like II"/>
    <property type="match status" value="1"/>
</dbReference>
<protein>
    <submittedName>
        <fullName evidence="6">ABC transporter substrate-binding protein</fullName>
    </submittedName>
</protein>
<keyword evidence="3" id="KW-0813">Transport</keyword>
<dbReference type="Pfam" id="PF00496">
    <property type="entry name" value="SBP_bac_5"/>
    <property type="match status" value="1"/>
</dbReference>
<dbReference type="FunFam" id="3.90.76.10:FF:000001">
    <property type="entry name" value="Oligopeptide ABC transporter substrate-binding protein"/>
    <property type="match status" value="1"/>
</dbReference>
<dbReference type="Gene3D" id="3.90.76.10">
    <property type="entry name" value="Dipeptide-binding Protein, Domain 1"/>
    <property type="match status" value="1"/>
</dbReference>
<dbReference type="InterPro" id="IPR039424">
    <property type="entry name" value="SBP_5"/>
</dbReference>
<dbReference type="Proteomes" id="UP000078486">
    <property type="component" value="Unassembled WGS sequence"/>
</dbReference>
<dbReference type="InterPro" id="IPR030678">
    <property type="entry name" value="Peptide/Ni-bd"/>
</dbReference>
<comment type="subcellular location">
    <subcellularLocation>
        <location evidence="1">Cell envelope</location>
    </subcellularLocation>
</comment>
<dbReference type="Gene3D" id="3.10.105.10">
    <property type="entry name" value="Dipeptide-binding Protein, Domain 3"/>
    <property type="match status" value="1"/>
</dbReference>
<evidence type="ECO:0000313" key="7">
    <source>
        <dbReference type="Proteomes" id="UP000078486"/>
    </source>
</evidence>
<evidence type="ECO:0000256" key="4">
    <source>
        <dbReference type="ARBA" id="ARBA00022729"/>
    </source>
</evidence>
<dbReference type="PANTHER" id="PTHR30290">
    <property type="entry name" value="PERIPLASMIC BINDING COMPONENT OF ABC TRANSPORTER"/>
    <property type="match status" value="1"/>
</dbReference>
<gene>
    <name evidence="6" type="ORF">AW736_20315</name>
</gene>
<dbReference type="FunFam" id="3.10.105.10:FF:000001">
    <property type="entry name" value="Oligopeptide ABC transporter, oligopeptide-binding protein"/>
    <property type="match status" value="1"/>
</dbReference>
<dbReference type="CDD" id="cd08504">
    <property type="entry name" value="PBP2_OppA"/>
    <property type="match status" value="1"/>
</dbReference>
<dbReference type="GO" id="GO:1904680">
    <property type="term" value="F:peptide transmembrane transporter activity"/>
    <property type="evidence" value="ECO:0007669"/>
    <property type="project" value="TreeGrafter"/>
</dbReference>
<evidence type="ECO:0000256" key="1">
    <source>
        <dbReference type="ARBA" id="ARBA00004196"/>
    </source>
</evidence>
<dbReference type="GO" id="GO:0015833">
    <property type="term" value="P:peptide transport"/>
    <property type="evidence" value="ECO:0007669"/>
    <property type="project" value="TreeGrafter"/>
</dbReference>
<dbReference type="Gene3D" id="3.40.190.10">
    <property type="entry name" value="Periplasmic binding protein-like II"/>
    <property type="match status" value="1"/>
</dbReference>